<dbReference type="Proteomes" id="UP000019277">
    <property type="component" value="Unassembled WGS sequence"/>
</dbReference>
<dbReference type="STRING" id="909613.UO65_3920"/>
<comment type="caution">
    <text evidence="2">The sequence shown here is derived from an EMBL/GenBank/DDBJ whole genome shotgun (WGS) entry which is preliminary data.</text>
</comment>
<dbReference type="PATRIC" id="fig|909613.9.peg.3920"/>
<name>W7J3R1_9PSEU</name>
<sequence length="395" mass="40165">MRNKVLAATAVATALAALLAAPSAQATPVTAVAAPFPLPQGVAGGVAAFVSDNGRTVAGHLRTEPGESVLWRGGRLIRLGADANVRAMNGAGWSTGNVADRAVLFSPTGAATPIAAPEPVVSSQGLAVNRRREVLLGWAAVGQPGKFAVAKRNGSLVRLTPPPGPVPGSVSISPEFLNDRGEVAGTANVFTGTETVQFPFSCRADGICAELPEPTGLPEGDGEFRLTVEGMNNSGEVVGSGSVLVAGGSFGALGVRWTNGVPTVLRAPEGDLQAFISTGPKTINDRGDVVGTSRTGQGAARATLWRRGAPASLLTTPEGVGTSAYLVADNGDVLGTSGYNALTLWTRGTAIPLPPVEGLPNAVPGDLSENRVVVGHSWGFTPSGYTTEPTRWQVG</sequence>
<dbReference type="AlphaFoldDB" id="W7J3R1"/>
<keyword evidence="3" id="KW-1185">Reference proteome</keyword>
<proteinExistence type="predicted"/>
<feature type="signal peptide" evidence="1">
    <location>
        <begin position="1"/>
        <end position="26"/>
    </location>
</feature>
<dbReference type="OrthoDB" id="4310309at2"/>
<feature type="chain" id="PRO_5004896130" evidence="1">
    <location>
        <begin position="27"/>
        <end position="395"/>
    </location>
</feature>
<evidence type="ECO:0000313" key="3">
    <source>
        <dbReference type="Proteomes" id="UP000019277"/>
    </source>
</evidence>
<evidence type="ECO:0000256" key="1">
    <source>
        <dbReference type="SAM" id="SignalP"/>
    </source>
</evidence>
<dbReference type="RefSeq" id="WP_035284583.1">
    <property type="nucleotide sequence ID" value="NZ_AYXG01000145.1"/>
</dbReference>
<gene>
    <name evidence="2" type="ORF">UO65_3920</name>
</gene>
<organism evidence="2 3">
    <name type="scientific">Actinokineospora spheciospongiae</name>
    <dbReference type="NCBI Taxonomy" id="909613"/>
    <lineage>
        <taxon>Bacteria</taxon>
        <taxon>Bacillati</taxon>
        <taxon>Actinomycetota</taxon>
        <taxon>Actinomycetes</taxon>
        <taxon>Pseudonocardiales</taxon>
        <taxon>Pseudonocardiaceae</taxon>
        <taxon>Actinokineospora</taxon>
    </lineage>
</organism>
<dbReference type="EMBL" id="AYXG01000145">
    <property type="protein sequence ID" value="EWC60779.1"/>
    <property type="molecule type" value="Genomic_DNA"/>
</dbReference>
<reference evidence="2 3" key="1">
    <citation type="journal article" date="2014" name="Genome Announc.">
        <title>Draft Genome Sequence of the Antitrypanosomally Active Sponge-Associated Bacterium Actinokineospora sp. Strain EG49.</title>
        <authorList>
            <person name="Harjes J."/>
            <person name="Ryu T."/>
            <person name="Abdelmohsen U.R."/>
            <person name="Moitinho-Silva L."/>
            <person name="Horn H."/>
            <person name="Ravasi T."/>
            <person name="Hentschel U."/>
        </authorList>
    </citation>
    <scope>NUCLEOTIDE SEQUENCE [LARGE SCALE GENOMIC DNA]</scope>
    <source>
        <strain evidence="2 3">EG49</strain>
    </source>
</reference>
<keyword evidence="1" id="KW-0732">Signal</keyword>
<accession>W7J3R1</accession>
<evidence type="ECO:0000313" key="2">
    <source>
        <dbReference type="EMBL" id="EWC60779.1"/>
    </source>
</evidence>
<protein>
    <submittedName>
        <fullName evidence="2">Uncharacterized protein</fullName>
    </submittedName>
</protein>